<keyword evidence="8" id="KW-1185">Reference proteome</keyword>
<dbReference type="OrthoDB" id="337038at2759"/>
<sequence>MAWHRIALAVALVSSFALPCFAQSLKKEFLDPQNEVRADVNVEALTWDDQVAAYAQNYADQRIGDCDLVHSGGQYGENIAWGSGDLSIADAVKMWVGEKVYYDGRSNSCASGQICAHYTQVVWRNSVHVGCAKVRCANGGTFITCNYDPPGNAFGETPF</sequence>
<gene>
    <name evidence="9" type="primary">LOC111281752</name>
</gene>
<keyword evidence="2 6" id="KW-0732">Signal</keyword>
<evidence type="ECO:0000256" key="6">
    <source>
        <dbReference type="SAM" id="SignalP"/>
    </source>
</evidence>
<dbReference type="GeneID" id="111281752"/>
<evidence type="ECO:0000256" key="3">
    <source>
        <dbReference type="ARBA" id="ARBA00022821"/>
    </source>
</evidence>
<reference evidence="9" key="1">
    <citation type="submission" date="2025-08" db="UniProtKB">
        <authorList>
            <consortium name="RefSeq"/>
        </authorList>
    </citation>
    <scope>IDENTIFICATION</scope>
    <source>
        <tissue evidence="9">Fruit stalk</tissue>
    </source>
</reference>
<feature type="domain" description="SCP" evidence="7">
    <location>
        <begin position="24"/>
        <end position="155"/>
    </location>
</feature>
<proteinExistence type="inferred from homology"/>
<dbReference type="InterPro" id="IPR035940">
    <property type="entry name" value="CAP_sf"/>
</dbReference>
<dbReference type="AlphaFoldDB" id="A0A6P5XBX9"/>
<evidence type="ECO:0000259" key="7">
    <source>
        <dbReference type="SMART" id="SM00198"/>
    </source>
</evidence>
<dbReference type="SUPFAM" id="SSF55797">
    <property type="entry name" value="PR-1-like"/>
    <property type="match status" value="1"/>
</dbReference>
<evidence type="ECO:0000256" key="1">
    <source>
        <dbReference type="ARBA" id="ARBA00009923"/>
    </source>
</evidence>
<feature type="signal peptide" evidence="6">
    <location>
        <begin position="1"/>
        <end position="22"/>
    </location>
</feature>
<evidence type="ECO:0000256" key="4">
    <source>
        <dbReference type="ARBA" id="ARBA00023157"/>
    </source>
</evidence>
<dbReference type="InterPro" id="IPR014044">
    <property type="entry name" value="CAP_dom"/>
</dbReference>
<name>A0A6P5XBX9_DURZI</name>
<protein>
    <recommendedName>
        <fullName evidence="5">Pathogenesis-related protein 1</fullName>
    </recommendedName>
</protein>
<evidence type="ECO:0000313" key="8">
    <source>
        <dbReference type="Proteomes" id="UP000515121"/>
    </source>
</evidence>
<feature type="chain" id="PRO_5027762110" description="Pathogenesis-related protein 1" evidence="6">
    <location>
        <begin position="23"/>
        <end position="159"/>
    </location>
</feature>
<dbReference type="KEGG" id="dzi:111281752"/>
<organism evidence="8 9">
    <name type="scientific">Durio zibethinus</name>
    <name type="common">Durian</name>
    <dbReference type="NCBI Taxonomy" id="66656"/>
    <lineage>
        <taxon>Eukaryota</taxon>
        <taxon>Viridiplantae</taxon>
        <taxon>Streptophyta</taxon>
        <taxon>Embryophyta</taxon>
        <taxon>Tracheophyta</taxon>
        <taxon>Spermatophyta</taxon>
        <taxon>Magnoliopsida</taxon>
        <taxon>eudicotyledons</taxon>
        <taxon>Gunneridae</taxon>
        <taxon>Pentapetalae</taxon>
        <taxon>rosids</taxon>
        <taxon>malvids</taxon>
        <taxon>Malvales</taxon>
        <taxon>Malvaceae</taxon>
        <taxon>Helicteroideae</taxon>
        <taxon>Durio</taxon>
    </lineage>
</organism>
<dbReference type="CDD" id="cd05381">
    <property type="entry name" value="CAP_PR-1"/>
    <property type="match status" value="1"/>
</dbReference>
<keyword evidence="4" id="KW-1015">Disulfide bond</keyword>
<dbReference type="RefSeq" id="XP_022725122.1">
    <property type="nucleotide sequence ID" value="XM_022869387.1"/>
</dbReference>
<accession>A0A6P5XBX9</accession>
<evidence type="ECO:0000256" key="2">
    <source>
        <dbReference type="ARBA" id="ARBA00022729"/>
    </source>
</evidence>
<evidence type="ECO:0000313" key="9">
    <source>
        <dbReference type="RefSeq" id="XP_022725122.1"/>
    </source>
</evidence>
<dbReference type="Proteomes" id="UP000515121">
    <property type="component" value="Unplaced"/>
</dbReference>
<keyword evidence="3" id="KW-0611">Plant defense</keyword>
<dbReference type="FunFam" id="3.40.33.10:FF:000006">
    <property type="entry name" value="Putative pathogenesis-related protein 1"/>
    <property type="match status" value="1"/>
</dbReference>
<dbReference type="GO" id="GO:0098542">
    <property type="term" value="P:defense response to other organism"/>
    <property type="evidence" value="ECO:0007669"/>
    <property type="project" value="UniProtKB-ARBA"/>
</dbReference>
<dbReference type="PANTHER" id="PTHR10334">
    <property type="entry name" value="CYSTEINE-RICH SECRETORY PROTEIN-RELATED"/>
    <property type="match status" value="1"/>
</dbReference>
<dbReference type="SMART" id="SM00198">
    <property type="entry name" value="SCP"/>
    <property type="match status" value="1"/>
</dbReference>
<dbReference type="Gene3D" id="3.40.33.10">
    <property type="entry name" value="CAP"/>
    <property type="match status" value="1"/>
</dbReference>
<dbReference type="Pfam" id="PF00188">
    <property type="entry name" value="CAP"/>
    <property type="match status" value="1"/>
</dbReference>
<dbReference type="PRINTS" id="PR00837">
    <property type="entry name" value="V5TPXLIKE"/>
</dbReference>
<evidence type="ECO:0000256" key="5">
    <source>
        <dbReference type="ARBA" id="ARBA00073092"/>
    </source>
</evidence>
<dbReference type="InterPro" id="IPR001283">
    <property type="entry name" value="CRISP-related"/>
</dbReference>
<comment type="similarity">
    <text evidence="1">Belongs to the CRISP family.</text>
</comment>